<evidence type="ECO:0000313" key="4">
    <source>
        <dbReference type="EMBL" id="MEQ4486426.1"/>
    </source>
</evidence>
<dbReference type="InterPro" id="IPR027417">
    <property type="entry name" value="P-loop_NTPase"/>
</dbReference>
<protein>
    <submittedName>
        <fullName evidence="4">DnaA/Hda family protein</fullName>
    </submittedName>
</protein>
<dbReference type="SUPFAM" id="SSF52540">
    <property type="entry name" value="P-loop containing nucleoside triphosphate hydrolases"/>
    <property type="match status" value="1"/>
</dbReference>
<dbReference type="PANTHER" id="PTHR30050:SF4">
    <property type="entry name" value="ATP-BINDING PROTEIN RV3427C IN INSERTION SEQUENCE-RELATED"/>
    <property type="match status" value="1"/>
</dbReference>
<gene>
    <name evidence="4" type="ORF">QJS35_29045</name>
</gene>
<dbReference type="RefSeq" id="WP_232189515.1">
    <property type="nucleotide sequence ID" value="NZ_JAIOAP010000020.1"/>
</dbReference>
<keyword evidence="2" id="KW-0067">ATP-binding</keyword>
<feature type="domain" description="AAA+ ATPase" evidence="3">
    <location>
        <begin position="160"/>
        <end position="299"/>
    </location>
</feature>
<dbReference type="Proteomes" id="UP001493487">
    <property type="component" value="Unassembled WGS sequence"/>
</dbReference>
<keyword evidence="5" id="KW-1185">Reference proteome</keyword>
<keyword evidence="1" id="KW-0547">Nucleotide-binding</keyword>
<name>A0ABV1L2E4_9BACL</name>
<evidence type="ECO:0000259" key="3">
    <source>
        <dbReference type="SMART" id="SM00382"/>
    </source>
</evidence>
<dbReference type="PANTHER" id="PTHR30050">
    <property type="entry name" value="CHROMOSOMAL REPLICATION INITIATOR PROTEIN DNAA"/>
    <property type="match status" value="1"/>
</dbReference>
<dbReference type="EMBL" id="JASKHM010000021">
    <property type="protein sequence ID" value="MEQ4486426.1"/>
    <property type="molecule type" value="Genomic_DNA"/>
</dbReference>
<dbReference type="InterPro" id="IPR003593">
    <property type="entry name" value="AAA+_ATPase"/>
</dbReference>
<comment type="caution">
    <text evidence="4">The sequence shown here is derived from an EMBL/GenBank/DDBJ whole genome shotgun (WGS) entry which is preliminary data.</text>
</comment>
<organism evidence="4 5">
    <name type="scientific">Cohnella silvisoli</name>
    <dbReference type="NCBI Taxonomy" id="2873699"/>
    <lineage>
        <taxon>Bacteria</taxon>
        <taxon>Bacillati</taxon>
        <taxon>Bacillota</taxon>
        <taxon>Bacilli</taxon>
        <taxon>Bacillales</taxon>
        <taxon>Paenibacillaceae</taxon>
        <taxon>Cohnella</taxon>
    </lineage>
</organism>
<dbReference type="SMART" id="SM00382">
    <property type="entry name" value="AAA"/>
    <property type="match status" value="1"/>
</dbReference>
<dbReference type="CDD" id="cd00009">
    <property type="entry name" value="AAA"/>
    <property type="match status" value="1"/>
</dbReference>
<sequence>MLNIKEVLDKSPDLHNRVMDVMTRYTPDYFRDQLPELVHLGVTDQQINRAGVLLLDCLQQRSQCLGCTDYHNCRRPPGQEGMIVAFDLQRDQLCGSVKHCEQLESYHQEVRWQRLLELSGKAVSDKDFTFENFPVAQKRRHKKLCTYVHTFAKEYKAGDRSDGVYIFGPPGTAKTHLMQAMVNGLEDRRVPVLFIRTDAIFRNMRAMLSKKESLDSLIEAYCTTPILVIDEFGQEAGTDFTIDVMFEIVNARFTGKLPTFCTSNYAPDMVYAKAAKKYDLGDKVDAIRSRLHQMMHHTFMDGEDGRRLNRPSFF</sequence>
<accession>A0ABV1L2E4</accession>
<proteinExistence type="predicted"/>
<dbReference type="Gene3D" id="3.40.50.300">
    <property type="entry name" value="P-loop containing nucleotide triphosphate hydrolases"/>
    <property type="match status" value="1"/>
</dbReference>
<evidence type="ECO:0000256" key="1">
    <source>
        <dbReference type="ARBA" id="ARBA00022741"/>
    </source>
</evidence>
<dbReference type="InterPro" id="IPR005654">
    <property type="entry name" value="ATPase_AFG1-like"/>
</dbReference>
<dbReference type="Pfam" id="PF03969">
    <property type="entry name" value="AFG1_ATPase"/>
    <property type="match status" value="1"/>
</dbReference>
<evidence type="ECO:0000256" key="2">
    <source>
        <dbReference type="ARBA" id="ARBA00022840"/>
    </source>
</evidence>
<reference evidence="4 5" key="1">
    <citation type="journal article" date="2023" name="Genome Announc.">
        <title>Pan-Genome Analyses of the Genus Cohnella and Proposal of the Novel Species Cohnella silvisoli sp. nov., Isolated from Forest Soil.</title>
        <authorList>
            <person name="Wang C."/>
            <person name="Mao L."/>
            <person name="Bao G."/>
            <person name="Zhu H."/>
        </authorList>
    </citation>
    <scope>NUCLEOTIDE SEQUENCE [LARGE SCALE GENOMIC DNA]</scope>
    <source>
        <strain evidence="4 5">NL03-T5-1</strain>
    </source>
</reference>
<evidence type="ECO:0000313" key="5">
    <source>
        <dbReference type="Proteomes" id="UP001493487"/>
    </source>
</evidence>